<dbReference type="CDD" id="cd09756">
    <property type="entry name" value="Cas5_I-E"/>
    <property type="match status" value="1"/>
</dbReference>
<dbReference type="InterPro" id="IPR010147">
    <property type="entry name" value="CRISPR-assoc_prot_CasD"/>
</dbReference>
<evidence type="ECO:0008006" key="5">
    <source>
        <dbReference type="Google" id="ProtNLM"/>
    </source>
</evidence>
<dbReference type="InterPro" id="IPR013422">
    <property type="entry name" value="CRISPR-assoc_prot_Cas5_N"/>
</dbReference>
<dbReference type="KEGG" id="moz:MoryE10_22540"/>
<protein>
    <recommendedName>
        <fullName evidence="5">Type I-E CRISPR-associated protein Cas5/CasD</fullName>
    </recommendedName>
</protein>
<dbReference type="NCBIfam" id="TIGR01868">
    <property type="entry name" value="casD_Cas5e"/>
    <property type="match status" value="1"/>
</dbReference>
<evidence type="ECO:0000313" key="4">
    <source>
        <dbReference type="Proteomes" id="UP000824988"/>
    </source>
</evidence>
<sequence>MDILLLRFDAPLMSFGGVMVDQHGPTERFPGLSLLAGLFGNALGYRHGDAEALEALQARIEYAARWDVEPQALLDYHTVDLGQPKMREPGWTTRGEPEHRAGGAAAAFGTHQRYRHYWANGVMTVAVALKDAAEPLRPPLPKGKPPQSGISQASGKGWGEGNKKPWPSNPLTLSLSRVGEGTENAGSGEPSGVGTMHGALPAREGVTGSPNLADLAAALREPARPLFLGRKTCLPSEPLLLRQVEADDVLAALRREPRCERQRLRKNATAPSPEADQAVRLQACWPARLGANANAQEIPIYDRRDWRNQIHAGRRLRVEGLLELQA</sequence>
<dbReference type="AlphaFoldDB" id="A0A8D4VNU5"/>
<reference evidence="3" key="1">
    <citation type="submission" date="2019-06" db="EMBL/GenBank/DDBJ databases">
        <title>Complete genome sequence of Methylogaea oryzae strain JCM16910.</title>
        <authorList>
            <person name="Asakawa S."/>
        </authorList>
    </citation>
    <scope>NUCLEOTIDE SEQUENCE</scope>
    <source>
        <strain evidence="3">E10</strain>
    </source>
</reference>
<keyword evidence="4" id="KW-1185">Reference proteome</keyword>
<dbReference type="EMBL" id="AP019782">
    <property type="protein sequence ID" value="BBL71648.1"/>
    <property type="molecule type" value="Genomic_DNA"/>
</dbReference>
<proteinExistence type="predicted"/>
<evidence type="ECO:0000256" key="1">
    <source>
        <dbReference type="ARBA" id="ARBA00023118"/>
    </source>
</evidence>
<dbReference type="Pfam" id="PF09704">
    <property type="entry name" value="Cas_Cas5d"/>
    <property type="match status" value="2"/>
</dbReference>
<name>A0A8D4VNU5_9GAMM</name>
<organism evidence="3 4">
    <name type="scientific">Methylogaea oryzae</name>
    <dbReference type="NCBI Taxonomy" id="1295382"/>
    <lineage>
        <taxon>Bacteria</taxon>
        <taxon>Pseudomonadati</taxon>
        <taxon>Pseudomonadota</taxon>
        <taxon>Gammaproteobacteria</taxon>
        <taxon>Methylococcales</taxon>
        <taxon>Methylococcaceae</taxon>
        <taxon>Methylogaea</taxon>
    </lineage>
</organism>
<dbReference type="RefSeq" id="WP_221047085.1">
    <property type="nucleotide sequence ID" value="NZ_AP019782.1"/>
</dbReference>
<accession>A0A8D4VNU5</accession>
<dbReference type="Proteomes" id="UP000824988">
    <property type="component" value="Chromosome"/>
</dbReference>
<dbReference type="NCBIfam" id="TIGR02593">
    <property type="entry name" value="CRISPR_cas5"/>
    <property type="match status" value="1"/>
</dbReference>
<dbReference type="GO" id="GO:0051607">
    <property type="term" value="P:defense response to virus"/>
    <property type="evidence" value="ECO:0007669"/>
    <property type="project" value="UniProtKB-KW"/>
</dbReference>
<evidence type="ECO:0000313" key="3">
    <source>
        <dbReference type="EMBL" id="BBL71648.1"/>
    </source>
</evidence>
<dbReference type="GO" id="GO:0003723">
    <property type="term" value="F:RNA binding"/>
    <property type="evidence" value="ECO:0007669"/>
    <property type="project" value="InterPro"/>
</dbReference>
<dbReference type="InterPro" id="IPR021124">
    <property type="entry name" value="CRISPR-assoc_prot_Cas5"/>
</dbReference>
<dbReference type="GO" id="GO:0043571">
    <property type="term" value="P:maintenance of CRISPR repeat elements"/>
    <property type="evidence" value="ECO:0007669"/>
    <property type="project" value="InterPro"/>
</dbReference>
<keyword evidence="1" id="KW-0051">Antiviral defense</keyword>
<evidence type="ECO:0000256" key="2">
    <source>
        <dbReference type="SAM" id="MobiDB-lite"/>
    </source>
</evidence>
<feature type="region of interest" description="Disordered" evidence="2">
    <location>
        <begin position="136"/>
        <end position="197"/>
    </location>
</feature>
<gene>
    <name evidence="3" type="ORF">MoryE10_22540</name>
</gene>